<comment type="caution">
    <text evidence="9">The sequence shown here is derived from an EMBL/GenBank/DDBJ whole genome shotgun (WGS) entry which is preliminary data.</text>
</comment>
<feature type="transmembrane region" description="Helical" evidence="6">
    <location>
        <begin position="90"/>
        <end position="111"/>
    </location>
</feature>
<keyword evidence="3 6" id="KW-1133">Transmembrane helix</keyword>
<feature type="transmembrane region" description="Helical" evidence="6">
    <location>
        <begin position="58"/>
        <end position="78"/>
    </location>
</feature>
<dbReference type="Proteomes" id="UP000289805">
    <property type="component" value="Unassembled WGS sequence"/>
</dbReference>
<dbReference type="SUPFAM" id="SSF103473">
    <property type="entry name" value="MFS general substrate transporter"/>
    <property type="match status" value="1"/>
</dbReference>
<evidence type="ECO:0000313" key="8">
    <source>
        <dbReference type="EMBL" id="RXR24995.1"/>
    </source>
</evidence>
<dbReference type="OrthoDB" id="9776171at2"/>
<sequence>MSAPHVEPADRTLRPPVDRIQRRTVTVLAASQVFGGIGVATGVAVSSLIASELSGSDAIAGLAQTTAVVGAAIIALPLSRLAERHGRRRSLTTGYVVALLGALLAATATFLQTWPLLLAGMLLFGAGSATGLASRFTATDLARPERRATDLSVVIWATTIGSVLGPNLAGATEKLGLLPGPAGEHGAHGTSAAPLLVAALAFAAAAASVWLLLRPDPLHVAAARAAEQTPAGRPEQAGTHPTGTHPTGTRPTGTDAAKDATPSGPVDAPGTARTPAPPRPGFRAGLAAGWAVIRASATAQLALAAIVVSHLVMVGLMSMTPVHMGHGGASLQIIGIVISAHIAGMYVLSPVIGWAADKVGHSRVLVLVGVILLASAVIVAGAPSDDSARLTVGLVLLGVGWSCGLVAGSALLIDATPATDRTQVQGLTDFAMNLGGAVGGVLAGIVIAVSSYAALSWGAAVLLVAYLVLVVGRLLRKDGPRSPGRRPTRS</sequence>
<evidence type="ECO:0000313" key="11">
    <source>
        <dbReference type="Proteomes" id="UP000290517"/>
    </source>
</evidence>
<feature type="transmembrane region" description="Helical" evidence="6">
    <location>
        <begin position="301"/>
        <end position="319"/>
    </location>
</feature>
<feature type="transmembrane region" description="Helical" evidence="6">
    <location>
        <begin position="394"/>
        <end position="415"/>
    </location>
</feature>
<evidence type="ECO:0000256" key="4">
    <source>
        <dbReference type="ARBA" id="ARBA00023136"/>
    </source>
</evidence>
<dbReference type="Gene3D" id="1.20.1250.20">
    <property type="entry name" value="MFS general substrate transporter like domains"/>
    <property type="match status" value="2"/>
</dbReference>
<dbReference type="InterPro" id="IPR005828">
    <property type="entry name" value="MFS_sugar_transport-like"/>
</dbReference>
<evidence type="ECO:0000256" key="5">
    <source>
        <dbReference type="SAM" id="MobiDB-lite"/>
    </source>
</evidence>
<name>A0A4Q1KXQ9_9CELL</name>
<evidence type="ECO:0000256" key="2">
    <source>
        <dbReference type="ARBA" id="ARBA00022692"/>
    </source>
</evidence>
<comment type="subcellular location">
    <subcellularLocation>
        <location evidence="1">Cell membrane</location>
        <topology evidence="1">Multi-pass membrane protein</topology>
    </subcellularLocation>
</comment>
<evidence type="ECO:0000313" key="10">
    <source>
        <dbReference type="Proteomes" id="UP000289805"/>
    </source>
</evidence>
<dbReference type="PROSITE" id="PS50850">
    <property type="entry name" value="MFS"/>
    <property type="match status" value="1"/>
</dbReference>
<accession>A0A4Q1KXQ9</accession>
<keyword evidence="11" id="KW-1185">Reference proteome</keyword>
<dbReference type="Pfam" id="PF07690">
    <property type="entry name" value="MFS_1"/>
    <property type="match status" value="1"/>
</dbReference>
<keyword evidence="2 6" id="KW-0812">Transmembrane</keyword>
<feature type="transmembrane region" description="Helical" evidence="6">
    <location>
        <begin position="192"/>
        <end position="213"/>
    </location>
</feature>
<feature type="domain" description="Major facilitator superfamily (MFS) profile" evidence="7">
    <location>
        <begin position="24"/>
        <end position="477"/>
    </location>
</feature>
<organism evidence="9 10">
    <name type="scientific">Oerskovia turbata</name>
    <dbReference type="NCBI Taxonomy" id="1713"/>
    <lineage>
        <taxon>Bacteria</taxon>
        <taxon>Bacillati</taxon>
        <taxon>Actinomycetota</taxon>
        <taxon>Actinomycetes</taxon>
        <taxon>Micrococcales</taxon>
        <taxon>Cellulomonadaceae</taxon>
        <taxon>Oerskovia</taxon>
    </lineage>
</organism>
<dbReference type="STRING" id="1713.GCA_000718325_02234"/>
<feature type="transmembrane region" description="Helical" evidence="6">
    <location>
        <begin position="117"/>
        <end position="138"/>
    </location>
</feature>
<evidence type="ECO:0000256" key="3">
    <source>
        <dbReference type="ARBA" id="ARBA00022989"/>
    </source>
</evidence>
<evidence type="ECO:0000256" key="1">
    <source>
        <dbReference type="ARBA" id="ARBA00004651"/>
    </source>
</evidence>
<reference evidence="10 11" key="1">
    <citation type="submission" date="2019-01" db="EMBL/GenBank/DDBJ databases">
        <title>Oerskovia turbata Genome sequencing and assembly.</title>
        <authorList>
            <person name="Dou T."/>
        </authorList>
    </citation>
    <scope>NUCLEOTIDE SEQUENCE [LARGE SCALE GENOMIC DNA]</scope>
    <source>
        <strain evidence="9 10">JCM12123</strain>
        <strain evidence="8 11">JCM3160</strain>
    </source>
</reference>
<dbReference type="Pfam" id="PF00083">
    <property type="entry name" value="Sugar_tr"/>
    <property type="match status" value="1"/>
</dbReference>
<protein>
    <submittedName>
        <fullName evidence="9">MFS transporter</fullName>
    </submittedName>
</protein>
<feature type="transmembrane region" description="Helical" evidence="6">
    <location>
        <begin position="455"/>
        <end position="475"/>
    </location>
</feature>
<dbReference type="EMBL" id="SDJQ01000008">
    <property type="protein sequence ID" value="RXR35141.1"/>
    <property type="molecule type" value="Genomic_DNA"/>
</dbReference>
<dbReference type="Proteomes" id="UP000290517">
    <property type="component" value="Unassembled WGS sequence"/>
</dbReference>
<dbReference type="InterPro" id="IPR036259">
    <property type="entry name" value="MFS_trans_sf"/>
</dbReference>
<feature type="transmembrane region" description="Helical" evidence="6">
    <location>
        <begin position="24"/>
        <end position="46"/>
    </location>
</feature>
<dbReference type="InterPro" id="IPR020846">
    <property type="entry name" value="MFS_dom"/>
</dbReference>
<proteinExistence type="predicted"/>
<dbReference type="InterPro" id="IPR011701">
    <property type="entry name" value="MFS"/>
</dbReference>
<gene>
    <name evidence="8" type="ORF">EQW73_11945</name>
    <name evidence="9" type="ORF">EQW78_05915</name>
</gene>
<feature type="compositionally biased region" description="Low complexity" evidence="5">
    <location>
        <begin position="238"/>
        <end position="254"/>
    </location>
</feature>
<keyword evidence="4 6" id="KW-0472">Membrane</keyword>
<evidence type="ECO:0000313" key="9">
    <source>
        <dbReference type="EMBL" id="RXR35141.1"/>
    </source>
</evidence>
<feature type="transmembrane region" description="Helical" evidence="6">
    <location>
        <begin position="150"/>
        <end position="172"/>
    </location>
</feature>
<feature type="transmembrane region" description="Helical" evidence="6">
    <location>
        <begin position="364"/>
        <end position="382"/>
    </location>
</feature>
<dbReference type="AlphaFoldDB" id="A0A4Q1KXQ9"/>
<dbReference type="PANTHER" id="PTHR23534">
    <property type="entry name" value="MFS PERMEASE"/>
    <property type="match status" value="1"/>
</dbReference>
<dbReference type="PANTHER" id="PTHR23534:SF1">
    <property type="entry name" value="MAJOR FACILITATOR SUPERFAMILY PROTEIN"/>
    <property type="match status" value="1"/>
</dbReference>
<dbReference type="GO" id="GO:0005886">
    <property type="term" value="C:plasma membrane"/>
    <property type="evidence" value="ECO:0007669"/>
    <property type="project" value="UniProtKB-SubCell"/>
</dbReference>
<evidence type="ECO:0000256" key="6">
    <source>
        <dbReference type="SAM" id="Phobius"/>
    </source>
</evidence>
<dbReference type="RefSeq" id="WP_051703027.1">
    <property type="nucleotide sequence ID" value="NZ_JOFV01000009.1"/>
</dbReference>
<evidence type="ECO:0000259" key="7">
    <source>
        <dbReference type="PROSITE" id="PS50850"/>
    </source>
</evidence>
<feature type="transmembrane region" description="Helical" evidence="6">
    <location>
        <begin position="427"/>
        <end position="449"/>
    </location>
</feature>
<dbReference type="EMBL" id="SDJR01000007">
    <property type="protein sequence ID" value="RXR24995.1"/>
    <property type="molecule type" value="Genomic_DNA"/>
</dbReference>
<feature type="transmembrane region" description="Helical" evidence="6">
    <location>
        <begin position="331"/>
        <end position="352"/>
    </location>
</feature>
<feature type="region of interest" description="Disordered" evidence="5">
    <location>
        <begin position="224"/>
        <end position="280"/>
    </location>
</feature>
<dbReference type="GO" id="GO:0022857">
    <property type="term" value="F:transmembrane transporter activity"/>
    <property type="evidence" value="ECO:0007669"/>
    <property type="project" value="InterPro"/>
</dbReference>